<gene>
    <name evidence="2" type="ORF">CEE63_01980</name>
</gene>
<protein>
    <submittedName>
        <fullName evidence="2">ATP-binding protein</fullName>
    </submittedName>
</protein>
<accession>A0A246IE06</accession>
<evidence type="ECO:0000313" key="3">
    <source>
        <dbReference type="Proteomes" id="UP000197090"/>
    </source>
</evidence>
<dbReference type="Proteomes" id="UP000197090">
    <property type="component" value="Unassembled WGS sequence"/>
</dbReference>
<evidence type="ECO:0000256" key="1">
    <source>
        <dbReference type="SAM" id="MobiDB-lite"/>
    </source>
</evidence>
<sequence length="659" mass="72639">MKGINSLPGQDKPDLSASIRASTGSDNSVETILRTSERVIARVTDGIYRQPSSAIRELISNAYDADAKRVVVHTDAPRFERIVVEDDGHGMAPEALAYLIQNIGGSAKRRGEGSGLGMTSSSDPSLSPGGRKLIGKIGIGLFSVAQLTNTFQIITKTKGDGFRTVASIVMRQYSDEPGKAGDDQGEFESGKVRIWREVALDTESQGTTIVLSNIRRQARDTLRSDDIWSVIEQNESALEDEKVELDPPKYHIGRTDRSGEMLRSVEGETSALPWGSADRPDERFRKLVSCVWREVSEGNSNPKLETLFDYYLRMVWQLSLAIPLPYVAGHLFDEPASDWTRSFLLSNSPKGKAIEVEDAGESSIRELFGLCSSDTEDFGVVFDGIELSHPLKYRDLPTTSSALKQPLVFVGKVSEPFSKVPFELSGGPLEFEAYLFWSPKIAPVEHQGALVRINGASGTLFDPTFMRYQVQEIQRLKQVTCEIFVKSGLDSALNIDRESFNVAHPHAVYITKWVHSALRQLATAQKRVAAEVRGGVREVRERESHSRVQAIADRVWDKKNVGRATEPPAILLSDGFTHGEDGKADYVFSRAAVLSPVLDEAFAPKSTIAKSTIESRLAEEKVRAIAQVLAAFDLLDVLSKPQQEELLRAIYQIVESGGN</sequence>
<dbReference type="EMBL" id="NIVX01000015">
    <property type="protein sequence ID" value="OWQ78370.1"/>
    <property type="molecule type" value="Genomic_DNA"/>
</dbReference>
<comment type="caution">
    <text evidence="2">The sequence shown here is derived from an EMBL/GenBank/DDBJ whole genome shotgun (WGS) entry which is preliminary data.</text>
</comment>
<dbReference type="GO" id="GO:0005524">
    <property type="term" value="F:ATP binding"/>
    <property type="evidence" value="ECO:0007669"/>
    <property type="project" value="UniProtKB-KW"/>
</dbReference>
<proteinExistence type="predicted"/>
<organism evidence="2 3">
    <name type="scientific">Stenotrophomonas maltophilia</name>
    <name type="common">Pseudomonas maltophilia</name>
    <name type="synonym">Xanthomonas maltophilia</name>
    <dbReference type="NCBI Taxonomy" id="40324"/>
    <lineage>
        <taxon>Bacteria</taxon>
        <taxon>Pseudomonadati</taxon>
        <taxon>Pseudomonadota</taxon>
        <taxon>Gammaproteobacteria</taxon>
        <taxon>Lysobacterales</taxon>
        <taxon>Lysobacteraceae</taxon>
        <taxon>Stenotrophomonas</taxon>
        <taxon>Stenotrophomonas maltophilia group</taxon>
    </lineage>
</organism>
<dbReference type="Gene3D" id="3.30.565.10">
    <property type="entry name" value="Histidine kinase-like ATPase, C-terminal domain"/>
    <property type="match status" value="1"/>
</dbReference>
<evidence type="ECO:0000313" key="2">
    <source>
        <dbReference type="EMBL" id="OWQ78370.1"/>
    </source>
</evidence>
<dbReference type="AlphaFoldDB" id="A0A246IE06"/>
<reference evidence="2 3" key="1">
    <citation type="submission" date="2017-06" db="EMBL/GenBank/DDBJ databases">
        <authorList>
            <person name="Kim H.J."/>
            <person name="Triplett B.A."/>
        </authorList>
    </citation>
    <scope>NUCLEOTIDE SEQUENCE [LARGE SCALE GENOMIC DNA]</scope>
    <source>
        <strain evidence="2 3">594</strain>
    </source>
</reference>
<dbReference type="SUPFAM" id="SSF55874">
    <property type="entry name" value="ATPase domain of HSP90 chaperone/DNA topoisomerase II/histidine kinase"/>
    <property type="match status" value="1"/>
</dbReference>
<keyword evidence="2" id="KW-0547">Nucleotide-binding</keyword>
<feature type="region of interest" description="Disordered" evidence="1">
    <location>
        <begin position="1"/>
        <end position="27"/>
    </location>
</feature>
<keyword evidence="2" id="KW-0067">ATP-binding</keyword>
<dbReference type="RefSeq" id="WP_088496214.1">
    <property type="nucleotide sequence ID" value="NZ_JAJNEH010000005.1"/>
</dbReference>
<name>A0A246IE06_STEMA</name>
<dbReference type="Pfam" id="PF13589">
    <property type="entry name" value="HATPase_c_3"/>
    <property type="match status" value="1"/>
</dbReference>
<dbReference type="InterPro" id="IPR036890">
    <property type="entry name" value="HATPase_C_sf"/>
</dbReference>